<keyword evidence="2 8" id="KW-0349">Heme</keyword>
<keyword evidence="4 8" id="KW-0479">Metal-binding</keyword>
<dbReference type="PROSITE" id="PS00191">
    <property type="entry name" value="CYTOCHROME_B5_1"/>
    <property type="match status" value="1"/>
</dbReference>
<protein>
    <recommendedName>
        <fullName evidence="9">Cytochrome b5 heme-binding domain-containing protein</fullName>
    </recommendedName>
</protein>
<dbReference type="AlphaFoldDB" id="A0AAD5LWQ7"/>
<evidence type="ECO:0000256" key="1">
    <source>
        <dbReference type="ARBA" id="ARBA00004370"/>
    </source>
</evidence>
<dbReference type="EMBL" id="JAKCXM010000325">
    <property type="protein sequence ID" value="KAJ0395786.1"/>
    <property type="molecule type" value="Genomic_DNA"/>
</dbReference>
<accession>A0AAD5LWQ7</accession>
<dbReference type="PROSITE" id="PS50255">
    <property type="entry name" value="CYTOCHROME_B5_2"/>
    <property type="match status" value="1"/>
</dbReference>
<sequence length="175" mass="19906">MEGWNEYSVQEVARHNRATDCWVIIGTGGDKKVLDVTAFLEDHPGGPELLLDLAGQDVQDEFEDIGHSKEAHEMLQDLCIGRLKDDQHAREWSEARKMERLSLLKHQGQLISMHSDRMVVKKRQSSWVGPLMAVAVVVAIVAVIITKPSWADPYASHVTDWIHHRIVRNFHNIQS</sequence>
<feature type="transmembrane region" description="Helical" evidence="8">
    <location>
        <begin position="127"/>
        <end position="146"/>
    </location>
</feature>
<evidence type="ECO:0000256" key="4">
    <source>
        <dbReference type="ARBA" id="ARBA00022723"/>
    </source>
</evidence>
<dbReference type="PANTHER" id="PTHR19359:SF14">
    <property type="entry name" value="CYTOCHROME B5 A"/>
    <property type="match status" value="1"/>
</dbReference>
<reference evidence="10" key="1">
    <citation type="submission" date="2021-12" db="EMBL/GenBank/DDBJ databases">
        <title>Prjna785345.</title>
        <authorList>
            <person name="Rujirawat T."/>
            <person name="Krajaejun T."/>
        </authorList>
    </citation>
    <scope>NUCLEOTIDE SEQUENCE</scope>
    <source>
        <strain evidence="10">Pi057C3</strain>
    </source>
</reference>
<dbReference type="InterPro" id="IPR036400">
    <property type="entry name" value="Cyt_B5-like_heme/steroid_sf"/>
</dbReference>
<dbReference type="GO" id="GO:0016020">
    <property type="term" value="C:membrane"/>
    <property type="evidence" value="ECO:0007669"/>
    <property type="project" value="UniProtKB-SubCell"/>
</dbReference>
<evidence type="ECO:0000256" key="8">
    <source>
        <dbReference type="RuleBase" id="RU362121"/>
    </source>
</evidence>
<organism evidence="10 11">
    <name type="scientific">Pythium insidiosum</name>
    <name type="common">Pythiosis disease agent</name>
    <dbReference type="NCBI Taxonomy" id="114742"/>
    <lineage>
        <taxon>Eukaryota</taxon>
        <taxon>Sar</taxon>
        <taxon>Stramenopiles</taxon>
        <taxon>Oomycota</taxon>
        <taxon>Peronosporomycetes</taxon>
        <taxon>Pythiales</taxon>
        <taxon>Pythiaceae</taxon>
        <taxon>Pythium</taxon>
    </lineage>
</organism>
<comment type="subcellular location">
    <subcellularLocation>
        <location evidence="1">Membrane</location>
    </subcellularLocation>
</comment>
<feature type="domain" description="Cytochrome b5 heme-binding" evidence="9">
    <location>
        <begin position="4"/>
        <end position="84"/>
    </location>
</feature>
<dbReference type="SUPFAM" id="SSF55856">
    <property type="entry name" value="Cytochrome b5-like heme/steroid binding domain"/>
    <property type="match status" value="1"/>
</dbReference>
<name>A0AAD5LWQ7_PYTIN</name>
<keyword evidence="6 8" id="KW-0472">Membrane</keyword>
<dbReference type="InterPro" id="IPR018506">
    <property type="entry name" value="Cyt_B5_heme-BS"/>
</dbReference>
<keyword evidence="3 8" id="KW-0812">Transmembrane</keyword>
<dbReference type="Gene3D" id="3.10.120.10">
    <property type="entry name" value="Cytochrome b5-like heme/steroid binding domain"/>
    <property type="match status" value="1"/>
</dbReference>
<evidence type="ECO:0000259" key="9">
    <source>
        <dbReference type="PROSITE" id="PS50255"/>
    </source>
</evidence>
<gene>
    <name evidence="10" type="ORF">P43SY_007821</name>
</gene>
<dbReference type="Proteomes" id="UP001209570">
    <property type="component" value="Unassembled WGS sequence"/>
</dbReference>
<keyword evidence="5 8" id="KW-0408">Iron</keyword>
<comment type="similarity">
    <text evidence="7 8">Belongs to the cytochrome b5 family.</text>
</comment>
<evidence type="ECO:0000256" key="2">
    <source>
        <dbReference type="ARBA" id="ARBA00022617"/>
    </source>
</evidence>
<dbReference type="PANTHER" id="PTHR19359">
    <property type="entry name" value="CYTOCHROME B5"/>
    <property type="match status" value="1"/>
</dbReference>
<evidence type="ECO:0000256" key="5">
    <source>
        <dbReference type="ARBA" id="ARBA00023004"/>
    </source>
</evidence>
<dbReference type="GO" id="GO:0020037">
    <property type="term" value="F:heme binding"/>
    <property type="evidence" value="ECO:0007669"/>
    <property type="project" value="UniProtKB-UniRule"/>
</dbReference>
<keyword evidence="11" id="KW-1185">Reference proteome</keyword>
<evidence type="ECO:0000256" key="3">
    <source>
        <dbReference type="ARBA" id="ARBA00022692"/>
    </source>
</evidence>
<evidence type="ECO:0000256" key="7">
    <source>
        <dbReference type="ARBA" id="ARBA00038168"/>
    </source>
</evidence>
<dbReference type="InterPro" id="IPR050668">
    <property type="entry name" value="Cytochrome_b5"/>
</dbReference>
<evidence type="ECO:0000313" key="11">
    <source>
        <dbReference type="Proteomes" id="UP001209570"/>
    </source>
</evidence>
<dbReference type="GO" id="GO:0046872">
    <property type="term" value="F:metal ion binding"/>
    <property type="evidence" value="ECO:0007669"/>
    <property type="project" value="UniProtKB-UniRule"/>
</dbReference>
<dbReference type="Pfam" id="PF00173">
    <property type="entry name" value="Cyt-b5"/>
    <property type="match status" value="1"/>
</dbReference>
<dbReference type="PRINTS" id="PR00363">
    <property type="entry name" value="CYTOCHROMEB5"/>
</dbReference>
<dbReference type="FunFam" id="3.10.120.10:FF:000002">
    <property type="entry name" value="Cytochrome b5 type B"/>
    <property type="match status" value="1"/>
</dbReference>
<proteinExistence type="inferred from homology"/>
<evidence type="ECO:0000256" key="6">
    <source>
        <dbReference type="ARBA" id="ARBA00023136"/>
    </source>
</evidence>
<keyword evidence="8" id="KW-1133">Transmembrane helix</keyword>
<evidence type="ECO:0000313" key="10">
    <source>
        <dbReference type="EMBL" id="KAJ0395786.1"/>
    </source>
</evidence>
<dbReference type="InterPro" id="IPR001199">
    <property type="entry name" value="Cyt_B5-like_heme/steroid-bd"/>
</dbReference>
<dbReference type="SMART" id="SM01117">
    <property type="entry name" value="Cyt-b5"/>
    <property type="match status" value="1"/>
</dbReference>
<comment type="caution">
    <text evidence="10">The sequence shown here is derived from an EMBL/GenBank/DDBJ whole genome shotgun (WGS) entry which is preliminary data.</text>
</comment>